<evidence type="ECO:0000259" key="6">
    <source>
        <dbReference type="Pfam" id="PF00483"/>
    </source>
</evidence>
<protein>
    <recommendedName>
        <fullName evidence="2">UTP--glucose-1-phosphate uridylyltransferase</fullName>
        <ecNumber evidence="2">2.7.7.9</ecNumber>
    </recommendedName>
</protein>
<gene>
    <name evidence="7" type="ORF">LCGC14_3163540</name>
</gene>
<dbReference type="GO" id="GO:0003983">
    <property type="term" value="F:UTP:glucose-1-phosphate uridylyltransferase activity"/>
    <property type="evidence" value="ECO:0007669"/>
    <property type="project" value="UniProtKB-EC"/>
</dbReference>
<evidence type="ECO:0000256" key="5">
    <source>
        <dbReference type="ARBA" id="ARBA00048128"/>
    </source>
</evidence>
<dbReference type="AlphaFoldDB" id="A0A0F8VQN7"/>
<accession>A0A0F8VQN7</accession>
<proteinExistence type="inferred from homology"/>
<dbReference type="SUPFAM" id="SSF53448">
    <property type="entry name" value="Nucleotide-diphospho-sugar transferases"/>
    <property type="match status" value="1"/>
</dbReference>
<name>A0A0F8VQN7_9ZZZZ</name>
<comment type="similarity">
    <text evidence="1">Belongs to the UDPGP type 2 family.</text>
</comment>
<dbReference type="InterPro" id="IPR005835">
    <property type="entry name" value="NTP_transferase_dom"/>
</dbReference>
<dbReference type="GO" id="GO:0006011">
    <property type="term" value="P:UDP-alpha-D-glucose metabolic process"/>
    <property type="evidence" value="ECO:0007669"/>
    <property type="project" value="InterPro"/>
</dbReference>
<evidence type="ECO:0000256" key="4">
    <source>
        <dbReference type="ARBA" id="ARBA00022695"/>
    </source>
</evidence>
<organism evidence="7">
    <name type="scientific">marine sediment metagenome</name>
    <dbReference type="NCBI Taxonomy" id="412755"/>
    <lineage>
        <taxon>unclassified sequences</taxon>
        <taxon>metagenomes</taxon>
        <taxon>ecological metagenomes</taxon>
    </lineage>
</organism>
<dbReference type="InterPro" id="IPR029044">
    <property type="entry name" value="Nucleotide-diphossugar_trans"/>
</dbReference>
<keyword evidence="4" id="KW-0548">Nucleotidyltransferase</keyword>
<dbReference type="Gene3D" id="3.90.550.10">
    <property type="entry name" value="Spore Coat Polysaccharide Biosynthesis Protein SpsA, Chain A"/>
    <property type="match status" value="1"/>
</dbReference>
<dbReference type="PANTHER" id="PTHR43197">
    <property type="entry name" value="UTP--GLUCOSE-1-PHOSPHATE URIDYLYLTRANSFERASE"/>
    <property type="match status" value="1"/>
</dbReference>
<keyword evidence="3" id="KW-0808">Transferase</keyword>
<dbReference type="EC" id="2.7.7.9" evidence="2"/>
<feature type="non-terminal residue" evidence="7">
    <location>
        <position position="78"/>
    </location>
</feature>
<dbReference type="Pfam" id="PF00483">
    <property type="entry name" value="NTP_transferase"/>
    <property type="match status" value="1"/>
</dbReference>
<comment type="catalytic activity">
    <reaction evidence="5">
        <text>alpha-D-glucose 1-phosphate + UTP + H(+) = UDP-alpha-D-glucose + diphosphate</text>
        <dbReference type="Rhea" id="RHEA:19889"/>
        <dbReference type="ChEBI" id="CHEBI:15378"/>
        <dbReference type="ChEBI" id="CHEBI:33019"/>
        <dbReference type="ChEBI" id="CHEBI:46398"/>
        <dbReference type="ChEBI" id="CHEBI:58601"/>
        <dbReference type="ChEBI" id="CHEBI:58885"/>
        <dbReference type="EC" id="2.7.7.9"/>
    </reaction>
</comment>
<evidence type="ECO:0000256" key="3">
    <source>
        <dbReference type="ARBA" id="ARBA00022679"/>
    </source>
</evidence>
<dbReference type="InterPro" id="IPR005771">
    <property type="entry name" value="GalU_uridylyltTrfase_bac/arc"/>
</dbReference>
<dbReference type="EMBL" id="LAZR01069993">
    <property type="protein sequence ID" value="KKK46607.1"/>
    <property type="molecule type" value="Genomic_DNA"/>
</dbReference>
<sequence length="78" mass="8468">MSVDLAVVPVAGRGTRLLPLTKSQPKEMVPLGRKPVVQYVVEELARCGIGRLLFVTGPGKTAIENHFDVDSELIANLR</sequence>
<evidence type="ECO:0000313" key="7">
    <source>
        <dbReference type="EMBL" id="KKK46607.1"/>
    </source>
</evidence>
<evidence type="ECO:0000256" key="2">
    <source>
        <dbReference type="ARBA" id="ARBA00012415"/>
    </source>
</evidence>
<dbReference type="PANTHER" id="PTHR43197:SF1">
    <property type="entry name" value="UTP--GLUCOSE-1-PHOSPHATE URIDYLYLTRANSFERASE"/>
    <property type="match status" value="1"/>
</dbReference>
<comment type="caution">
    <text evidence="7">The sequence shown here is derived from an EMBL/GenBank/DDBJ whole genome shotgun (WGS) entry which is preliminary data.</text>
</comment>
<feature type="domain" description="Nucleotidyl transferase" evidence="6">
    <location>
        <begin position="6"/>
        <end position="61"/>
    </location>
</feature>
<reference evidence="7" key="1">
    <citation type="journal article" date="2015" name="Nature">
        <title>Complex archaea that bridge the gap between prokaryotes and eukaryotes.</title>
        <authorList>
            <person name="Spang A."/>
            <person name="Saw J.H."/>
            <person name="Jorgensen S.L."/>
            <person name="Zaremba-Niedzwiedzka K."/>
            <person name="Martijn J."/>
            <person name="Lind A.E."/>
            <person name="van Eijk R."/>
            <person name="Schleper C."/>
            <person name="Guy L."/>
            <person name="Ettema T.J."/>
        </authorList>
    </citation>
    <scope>NUCLEOTIDE SEQUENCE</scope>
</reference>
<evidence type="ECO:0000256" key="1">
    <source>
        <dbReference type="ARBA" id="ARBA00006890"/>
    </source>
</evidence>